<keyword evidence="2" id="KW-1185">Reference proteome</keyword>
<comment type="caution">
    <text evidence="1">The sequence shown here is derived from an EMBL/GenBank/DDBJ whole genome shotgun (WGS) entry which is preliminary data.</text>
</comment>
<dbReference type="InterPro" id="IPR038925">
    <property type="entry name" value="At3g17800-like"/>
</dbReference>
<name>A0A9Q0HA90_9MAGN</name>
<proteinExistence type="predicted"/>
<dbReference type="OrthoDB" id="1741656at2759"/>
<dbReference type="EMBL" id="JAMYWD010000008">
    <property type="protein sequence ID" value="KAJ4962428.1"/>
    <property type="molecule type" value="Genomic_DNA"/>
</dbReference>
<dbReference type="PANTHER" id="PTHR31808">
    <property type="entry name" value="EXPRESSED PROTEIN"/>
    <property type="match status" value="1"/>
</dbReference>
<accession>A0A9Q0HA90</accession>
<dbReference type="AlphaFoldDB" id="A0A9Q0HA90"/>
<sequence>MNDNILLQLLFPSKKSIFGHRKSIVVKVSSSFHESAEGASPIAPLELESLVGQFLSQILNSHPHLVTTAVDQKLEQLQTDCESENKKEELSTSGTDPVLYRRVDQSFQLEKTMKILPDGLNKGNDNVNRHVMAEEIRPSGVESSPDSPNAEQTHPEFSLLSSANLLQALSAHSEPSSSSPLSRACEAFCGEKRLETASSLWEQFWYGSRETAQHSLESLSSRLTTTFLLDQAVHLFLVKRQQLEGRYVNCFTELEDRKLPWKFKQRQAFGRQHQWINLS</sequence>
<gene>
    <name evidence="1" type="ORF">NE237_022367</name>
</gene>
<organism evidence="1 2">
    <name type="scientific">Protea cynaroides</name>
    <dbReference type="NCBI Taxonomy" id="273540"/>
    <lineage>
        <taxon>Eukaryota</taxon>
        <taxon>Viridiplantae</taxon>
        <taxon>Streptophyta</taxon>
        <taxon>Embryophyta</taxon>
        <taxon>Tracheophyta</taxon>
        <taxon>Spermatophyta</taxon>
        <taxon>Magnoliopsida</taxon>
        <taxon>Proteales</taxon>
        <taxon>Proteaceae</taxon>
        <taxon>Protea</taxon>
    </lineage>
</organism>
<reference evidence="1" key="1">
    <citation type="journal article" date="2023" name="Plant J.">
        <title>The genome of the king protea, Protea cynaroides.</title>
        <authorList>
            <person name="Chang J."/>
            <person name="Duong T.A."/>
            <person name="Schoeman C."/>
            <person name="Ma X."/>
            <person name="Roodt D."/>
            <person name="Barker N."/>
            <person name="Li Z."/>
            <person name="Van de Peer Y."/>
            <person name="Mizrachi E."/>
        </authorList>
    </citation>
    <scope>NUCLEOTIDE SEQUENCE</scope>
    <source>
        <tissue evidence="1">Young leaves</tissue>
    </source>
</reference>
<dbReference type="PANTHER" id="PTHR31808:SF4">
    <property type="entry name" value="LIGASE, PUTATIVE (DUF760)-RELATED"/>
    <property type="match status" value="1"/>
</dbReference>
<protein>
    <submittedName>
        <fullName evidence="1">Uncharacterized protein</fullName>
    </submittedName>
</protein>
<dbReference type="Proteomes" id="UP001141806">
    <property type="component" value="Unassembled WGS sequence"/>
</dbReference>
<evidence type="ECO:0000313" key="1">
    <source>
        <dbReference type="EMBL" id="KAJ4962428.1"/>
    </source>
</evidence>
<evidence type="ECO:0000313" key="2">
    <source>
        <dbReference type="Proteomes" id="UP001141806"/>
    </source>
</evidence>